<dbReference type="CDD" id="cd03219">
    <property type="entry name" value="ABC_Mj1267_LivG_branched"/>
    <property type="match status" value="1"/>
</dbReference>
<keyword evidence="1" id="KW-0813">Transport</keyword>
<dbReference type="InterPro" id="IPR003439">
    <property type="entry name" value="ABC_transporter-like_ATP-bd"/>
</dbReference>
<evidence type="ECO:0000256" key="2">
    <source>
        <dbReference type="ARBA" id="ARBA00022475"/>
    </source>
</evidence>
<dbReference type="InterPro" id="IPR027417">
    <property type="entry name" value="P-loop_NTPase"/>
</dbReference>
<keyword evidence="2" id="KW-0472">Membrane</keyword>
<dbReference type="EMBL" id="JBBKZT010000017">
    <property type="protein sequence ID" value="MEJ8850773.1"/>
    <property type="molecule type" value="Genomic_DNA"/>
</dbReference>
<evidence type="ECO:0000256" key="4">
    <source>
        <dbReference type="ARBA" id="ARBA00022840"/>
    </source>
</evidence>
<dbReference type="Proteomes" id="UP001385892">
    <property type="component" value="Unassembled WGS sequence"/>
</dbReference>
<protein>
    <submittedName>
        <fullName evidence="7">ABC transporter ATP-binding protein</fullName>
    </submittedName>
</protein>
<evidence type="ECO:0000256" key="5">
    <source>
        <dbReference type="SAM" id="MobiDB-lite"/>
    </source>
</evidence>
<evidence type="ECO:0000259" key="6">
    <source>
        <dbReference type="PROSITE" id="PS50893"/>
    </source>
</evidence>
<keyword evidence="8" id="KW-1185">Reference proteome</keyword>
<dbReference type="Pfam" id="PF12399">
    <property type="entry name" value="BCA_ABC_TP_C"/>
    <property type="match status" value="1"/>
</dbReference>
<keyword evidence="4 7" id="KW-0067">ATP-binding</keyword>
<comment type="caution">
    <text evidence="7">The sequence shown here is derived from an EMBL/GenBank/DDBJ whole genome shotgun (WGS) entry which is preliminary data.</text>
</comment>
<evidence type="ECO:0000256" key="1">
    <source>
        <dbReference type="ARBA" id="ARBA00022448"/>
    </source>
</evidence>
<evidence type="ECO:0000256" key="3">
    <source>
        <dbReference type="ARBA" id="ARBA00022741"/>
    </source>
</evidence>
<sequence>MAAIENVPVPVHRAPAAQPTSASTSTALGELRAEGVTKRFGGVTAVNKVSLTLQPGEIHGLIGTNGSGKTTMLNLLSGYYPVDEGSISLGGQTLTQASVQRRPHVGIARTFQKPRLLGTLSVLDNAMLGGWKDTGAGFLSTAFALGRARREDRMLRERASELLHGIGLGHLMHRKANLLDHAEQRFLEIARGLTMQPRFILMDEPAGGLTEHEIDQLAQIITTLRDCRVGVLIVEHHTDFVFRISHRVTTLNLGQMLKEGTPEEVRNDPEVIRVYLGA</sequence>
<evidence type="ECO:0000313" key="7">
    <source>
        <dbReference type="EMBL" id="MEJ8850773.1"/>
    </source>
</evidence>
<keyword evidence="3" id="KW-0547">Nucleotide-binding</keyword>
<dbReference type="SUPFAM" id="SSF52540">
    <property type="entry name" value="P-loop containing nucleoside triphosphate hydrolases"/>
    <property type="match status" value="1"/>
</dbReference>
<dbReference type="SMART" id="SM00382">
    <property type="entry name" value="AAA"/>
    <property type="match status" value="1"/>
</dbReference>
<dbReference type="InterPro" id="IPR003593">
    <property type="entry name" value="AAA+_ATPase"/>
</dbReference>
<accession>A0ABU8WT87</accession>
<evidence type="ECO:0000313" key="8">
    <source>
        <dbReference type="Proteomes" id="UP001385892"/>
    </source>
</evidence>
<dbReference type="InterPro" id="IPR051120">
    <property type="entry name" value="ABC_AA/LPS_Transport"/>
</dbReference>
<name>A0ABU8WT87_9BURK</name>
<dbReference type="PANTHER" id="PTHR45772:SF9">
    <property type="entry name" value="CONSERVED COMPONENT OF ABC TRANSPORTER FOR NATURAL AMINO ACIDS"/>
    <property type="match status" value="1"/>
</dbReference>
<dbReference type="PANTHER" id="PTHR45772">
    <property type="entry name" value="CONSERVED COMPONENT OF ABC TRANSPORTER FOR NATURAL AMINO ACIDS-RELATED"/>
    <property type="match status" value="1"/>
</dbReference>
<feature type="domain" description="ABC transporter" evidence="6">
    <location>
        <begin position="31"/>
        <end position="278"/>
    </location>
</feature>
<dbReference type="Pfam" id="PF00005">
    <property type="entry name" value="ABC_tran"/>
    <property type="match status" value="1"/>
</dbReference>
<organism evidence="7 8">
    <name type="scientific">Variovorax rhizosphaerae</name>
    <dbReference type="NCBI Taxonomy" id="1836200"/>
    <lineage>
        <taxon>Bacteria</taxon>
        <taxon>Pseudomonadati</taxon>
        <taxon>Pseudomonadota</taxon>
        <taxon>Betaproteobacteria</taxon>
        <taxon>Burkholderiales</taxon>
        <taxon>Comamonadaceae</taxon>
        <taxon>Variovorax</taxon>
    </lineage>
</organism>
<feature type="region of interest" description="Disordered" evidence="5">
    <location>
        <begin position="1"/>
        <end position="26"/>
    </location>
</feature>
<dbReference type="GO" id="GO:0005524">
    <property type="term" value="F:ATP binding"/>
    <property type="evidence" value="ECO:0007669"/>
    <property type="project" value="UniProtKB-KW"/>
</dbReference>
<proteinExistence type="predicted"/>
<gene>
    <name evidence="7" type="ORF">WKW82_29320</name>
</gene>
<keyword evidence="2" id="KW-1003">Cell membrane</keyword>
<dbReference type="RefSeq" id="WP_340346218.1">
    <property type="nucleotide sequence ID" value="NZ_JBBKZT010000017.1"/>
</dbReference>
<dbReference type="InterPro" id="IPR032823">
    <property type="entry name" value="BCA_ABC_TP_C"/>
</dbReference>
<dbReference type="Gene3D" id="3.40.50.300">
    <property type="entry name" value="P-loop containing nucleotide triphosphate hydrolases"/>
    <property type="match status" value="1"/>
</dbReference>
<reference evidence="7 8" key="1">
    <citation type="submission" date="2024-03" db="EMBL/GenBank/DDBJ databases">
        <title>Novel species of the genus Variovorax.</title>
        <authorList>
            <person name="Liu Q."/>
            <person name="Xin Y.-H."/>
        </authorList>
    </citation>
    <scope>NUCLEOTIDE SEQUENCE [LARGE SCALE GENOMIC DNA]</scope>
    <source>
        <strain evidence="7 8">KACC 18900</strain>
    </source>
</reference>
<dbReference type="PROSITE" id="PS50893">
    <property type="entry name" value="ABC_TRANSPORTER_2"/>
    <property type="match status" value="1"/>
</dbReference>
<feature type="compositionally biased region" description="Low complexity" evidence="5">
    <location>
        <begin position="14"/>
        <end position="26"/>
    </location>
</feature>